<keyword evidence="1" id="KW-0472">Membrane</keyword>
<protein>
    <recommendedName>
        <fullName evidence="4">Iron uptake protein</fullName>
    </recommendedName>
</protein>
<dbReference type="Proteomes" id="UP000011717">
    <property type="component" value="Unassembled WGS sequence"/>
</dbReference>
<dbReference type="OrthoDB" id="7509319at2"/>
<dbReference type="AlphaFoldDB" id="M2TNJ7"/>
<feature type="transmembrane region" description="Helical" evidence="1">
    <location>
        <begin position="74"/>
        <end position="95"/>
    </location>
</feature>
<evidence type="ECO:0000313" key="2">
    <source>
        <dbReference type="EMBL" id="EMD83301.1"/>
    </source>
</evidence>
<keyword evidence="1" id="KW-0812">Transmembrane</keyword>
<proteinExistence type="predicted"/>
<keyword evidence="3" id="KW-1185">Reference proteome</keyword>
<feature type="transmembrane region" description="Helical" evidence="1">
    <location>
        <begin position="48"/>
        <end position="67"/>
    </location>
</feature>
<gene>
    <name evidence="2" type="ORF">C725_1202</name>
</gene>
<sequence length="96" mass="10518">MKPLSSKDWFGKASAALVLGFTLALAVSGLFKAAMGLKDTYFSTPGQFSMWIMGPVWAFTLSLSFLFASGRRAWVWLALANLVLWSLLWLIGGVAR</sequence>
<dbReference type="RefSeq" id="WP_008600916.1">
    <property type="nucleotide sequence ID" value="NZ_AMRV01000003.1"/>
</dbReference>
<evidence type="ECO:0008006" key="4">
    <source>
        <dbReference type="Google" id="ProtNLM"/>
    </source>
</evidence>
<accession>M2TNJ7</accession>
<keyword evidence="1" id="KW-1133">Transmembrane helix</keyword>
<name>M2TNJ7_9SPHN</name>
<reference evidence="2 3" key="1">
    <citation type="journal article" date="2013" name="Genome Announc.">
        <title>Draft Genome Sequence of Strain JLT2015T, Belonging to the Family Sphingomonadaceae of the Alphaproteobacteria.</title>
        <authorList>
            <person name="Tang K."/>
            <person name="Liu K."/>
            <person name="Li S."/>
            <person name="Jiao N."/>
        </authorList>
    </citation>
    <scope>NUCLEOTIDE SEQUENCE [LARGE SCALE GENOMIC DNA]</scope>
    <source>
        <strain evidence="2 3">JLT2015</strain>
    </source>
</reference>
<dbReference type="EMBL" id="AMRV01000003">
    <property type="protein sequence ID" value="EMD83301.1"/>
    <property type="molecule type" value="Genomic_DNA"/>
</dbReference>
<comment type="caution">
    <text evidence="2">The sequence shown here is derived from an EMBL/GenBank/DDBJ whole genome shotgun (WGS) entry which is preliminary data.</text>
</comment>
<evidence type="ECO:0000256" key="1">
    <source>
        <dbReference type="SAM" id="Phobius"/>
    </source>
</evidence>
<evidence type="ECO:0000313" key="3">
    <source>
        <dbReference type="Proteomes" id="UP000011717"/>
    </source>
</evidence>
<organism evidence="2 3">
    <name type="scientific">Pacificimonas flava</name>
    <dbReference type="NCBI Taxonomy" id="1234595"/>
    <lineage>
        <taxon>Bacteria</taxon>
        <taxon>Pseudomonadati</taxon>
        <taxon>Pseudomonadota</taxon>
        <taxon>Alphaproteobacteria</taxon>
        <taxon>Sphingomonadales</taxon>
        <taxon>Sphingosinicellaceae</taxon>
        <taxon>Pacificimonas</taxon>
    </lineage>
</organism>